<dbReference type="PANTHER" id="PTHR47633">
    <property type="entry name" value="IMMUNOGLOBULIN"/>
    <property type="match status" value="1"/>
</dbReference>
<dbReference type="InterPro" id="IPR003599">
    <property type="entry name" value="Ig_sub"/>
</dbReference>
<dbReference type="InterPro" id="IPR036179">
    <property type="entry name" value="Ig-like_dom_sf"/>
</dbReference>
<dbReference type="Proteomes" id="UP000050761">
    <property type="component" value="Unassembled WGS sequence"/>
</dbReference>
<feature type="domain" description="Ig-like" evidence="2">
    <location>
        <begin position="103"/>
        <end position="196"/>
    </location>
</feature>
<dbReference type="EMBL" id="UZAH01028772">
    <property type="protein sequence ID" value="VDP02268.1"/>
    <property type="molecule type" value="Genomic_DNA"/>
</dbReference>
<dbReference type="InterPro" id="IPR013783">
    <property type="entry name" value="Ig-like_fold"/>
</dbReference>
<reference evidence="3 4" key="1">
    <citation type="submission" date="2018-11" db="EMBL/GenBank/DDBJ databases">
        <authorList>
            <consortium name="Pathogen Informatics"/>
        </authorList>
    </citation>
    <scope>NUCLEOTIDE SEQUENCE [LARGE SCALE GENOMIC DNA]</scope>
</reference>
<dbReference type="OrthoDB" id="2152335at2759"/>
<dbReference type="CDD" id="cd00096">
    <property type="entry name" value="Ig"/>
    <property type="match status" value="2"/>
</dbReference>
<evidence type="ECO:0000313" key="3">
    <source>
        <dbReference type="EMBL" id="VDP02268.1"/>
    </source>
</evidence>
<keyword evidence="4" id="KW-1185">Reference proteome</keyword>
<accession>A0A3P8AYV7</accession>
<dbReference type="InterPro" id="IPR003598">
    <property type="entry name" value="Ig_sub2"/>
</dbReference>
<accession>A0A183G1Z0</accession>
<dbReference type="WBParaSite" id="HPBE_0001526401-mRNA-1">
    <property type="protein sequence ID" value="HPBE_0001526401-mRNA-1"/>
    <property type="gene ID" value="HPBE_0001526401"/>
</dbReference>
<sequence>MEEIRNAIQTRNQHMCRPKFVVKPRPKKVLEEFKSLRLKTAISANPTPTVHWDREGVMLETGNKYSIYNDGDFYYLEVEVVKATEDSSTAQERRRSKKTLKAPSFIEVLPGKIKATACEPLSIECSVAGYPAPAIRWLRNGAPLLPNVERYVMSYDGECATLKFALVSVADEGVYTCEARNECGEAKAQVVQLSFSPSKWKTYCERQPISPRLGSEPLQIQWIRNRVLIPDSQSFQYARDGANVCLVIADAFPEDGGEYAVEARNQYGTARCIMRLDIHSWLFLPITCQIVHFYALLDQSSMFPW</sequence>
<keyword evidence="1" id="KW-0393">Immunoglobulin domain</keyword>
<evidence type="ECO:0000259" key="2">
    <source>
        <dbReference type="PROSITE" id="PS50835"/>
    </source>
</evidence>
<dbReference type="PANTHER" id="PTHR47633:SF4">
    <property type="entry name" value="MYOPALLADIN ISOFORM X1"/>
    <property type="match status" value="1"/>
</dbReference>
<proteinExistence type="predicted"/>
<dbReference type="AlphaFoldDB" id="A0A183G1Z0"/>
<dbReference type="Pfam" id="PF07679">
    <property type="entry name" value="I-set"/>
    <property type="match status" value="3"/>
</dbReference>
<protein>
    <submittedName>
        <fullName evidence="5">Ig-like domain-containing protein</fullName>
    </submittedName>
</protein>
<dbReference type="InterPro" id="IPR007110">
    <property type="entry name" value="Ig-like_dom"/>
</dbReference>
<dbReference type="FunFam" id="2.60.40.10:FF:000107">
    <property type="entry name" value="Myosin, light chain kinase a"/>
    <property type="match status" value="1"/>
</dbReference>
<reference evidence="5" key="2">
    <citation type="submission" date="2019-09" db="UniProtKB">
        <authorList>
            <consortium name="WormBaseParasite"/>
        </authorList>
    </citation>
    <scope>IDENTIFICATION</scope>
</reference>
<evidence type="ECO:0000313" key="4">
    <source>
        <dbReference type="Proteomes" id="UP000050761"/>
    </source>
</evidence>
<evidence type="ECO:0000313" key="5">
    <source>
        <dbReference type="WBParaSite" id="HPBE_0001526401-mRNA-1"/>
    </source>
</evidence>
<dbReference type="InterPro" id="IPR013098">
    <property type="entry name" value="Ig_I-set"/>
</dbReference>
<dbReference type="SMART" id="SM00409">
    <property type="entry name" value="IG"/>
    <property type="match status" value="2"/>
</dbReference>
<dbReference type="PROSITE" id="PS50835">
    <property type="entry name" value="IG_LIKE"/>
    <property type="match status" value="1"/>
</dbReference>
<evidence type="ECO:0000256" key="1">
    <source>
        <dbReference type="ARBA" id="ARBA00023319"/>
    </source>
</evidence>
<dbReference type="Gene3D" id="2.60.40.10">
    <property type="entry name" value="Immunoglobulins"/>
    <property type="match status" value="3"/>
</dbReference>
<organism evidence="4 5">
    <name type="scientific">Heligmosomoides polygyrus</name>
    <name type="common">Parasitic roundworm</name>
    <dbReference type="NCBI Taxonomy" id="6339"/>
    <lineage>
        <taxon>Eukaryota</taxon>
        <taxon>Metazoa</taxon>
        <taxon>Ecdysozoa</taxon>
        <taxon>Nematoda</taxon>
        <taxon>Chromadorea</taxon>
        <taxon>Rhabditida</taxon>
        <taxon>Rhabditina</taxon>
        <taxon>Rhabditomorpha</taxon>
        <taxon>Strongyloidea</taxon>
        <taxon>Heligmosomidae</taxon>
        <taxon>Heligmosomoides</taxon>
    </lineage>
</organism>
<dbReference type="SMART" id="SM00408">
    <property type="entry name" value="IGc2"/>
    <property type="match status" value="1"/>
</dbReference>
<name>A0A183G1Z0_HELPZ</name>
<dbReference type="SUPFAM" id="SSF48726">
    <property type="entry name" value="Immunoglobulin"/>
    <property type="match status" value="3"/>
</dbReference>
<gene>
    <name evidence="3" type="ORF">HPBE_LOCUS15263</name>
</gene>